<comment type="caution">
    <text evidence="2">The sequence shown here is derived from an EMBL/GenBank/DDBJ whole genome shotgun (WGS) entry which is preliminary data.</text>
</comment>
<reference evidence="2 3" key="1">
    <citation type="journal article" date="2022" name="Arch. Microbiol.">
        <title>Paraburkholderia bengalensis sp. nov. isolated from roots of Oryza sativa, IR64.</title>
        <authorList>
            <person name="Nag P."/>
            <person name="Mondal N."/>
            <person name="Sarkar J."/>
            <person name="Das S."/>
        </authorList>
    </citation>
    <scope>NUCLEOTIDE SEQUENCE [LARGE SCALE GENOMIC DNA]</scope>
    <source>
        <strain evidence="2 3">IR64_4_BI</strain>
    </source>
</reference>
<dbReference type="EMBL" id="JACFYJ010000131">
    <property type="protein sequence ID" value="MEI6002767.1"/>
    <property type="molecule type" value="Genomic_DNA"/>
</dbReference>
<evidence type="ECO:0000256" key="1">
    <source>
        <dbReference type="SAM" id="MobiDB-lite"/>
    </source>
</evidence>
<evidence type="ECO:0000313" key="2">
    <source>
        <dbReference type="EMBL" id="MEI6002767.1"/>
    </source>
</evidence>
<evidence type="ECO:0000313" key="3">
    <source>
        <dbReference type="Proteomes" id="UP001386437"/>
    </source>
</evidence>
<sequence length="182" mass="19074">MDAIVTQLVQALSIGAIAAGKDVAGEVVKDAYGALKAAVATLLKKDDTTQATPPKSEAETGPDASADDESNDDPGHDPETLRQRVAHLDPADLSTLQERIDALREALQSALSRPGAGEVLKADPTINLCIRDGTFLYDDVTLRTGGTANVDMRNTTSRGKTFTVEADLSPGQSAATGDERKN</sequence>
<keyword evidence="3" id="KW-1185">Reference proteome</keyword>
<dbReference type="RefSeq" id="WP_336602371.1">
    <property type="nucleotide sequence ID" value="NZ_JACFYJ010000131.1"/>
</dbReference>
<feature type="region of interest" description="Disordered" evidence="1">
    <location>
        <begin position="47"/>
        <end position="80"/>
    </location>
</feature>
<name>A0ABU8J4S1_9BURK</name>
<dbReference type="Proteomes" id="UP001386437">
    <property type="component" value="Unassembled WGS sequence"/>
</dbReference>
<accession>A0ABU8J4S1</accession>
<gene>
    <name evidence="2" type="ORF">H3V53_38430</name>
</gene>
<organism evidence="2 3">
    <name type="scientific">Paraburkholderia bengalensis</name>
    <dbReference type="NCBI Taxonomy" id="2747562"/>
    <lineage>
        <taxon>Bacteria</taxon>
        <taxon>Pseudomonadati</taxon>
        <taxon>Pseudomonadota</taxon>
        <taxon>Betaproteobacteria</taxon>
        <taxon>Burkholderiales</taxon>
        <taxon>Burkholderiaceae</taxon>
        <taxon>Paraburkholderia</taxon>
    </lineage>
</organism>
<protein>
    <submittedName>
        <fullName evidence="2">Uncharacterized protein</fullName>
    </submittedName>
</protein>
<proteinExistence type="predicted"/>